<dbReference type="GO" id="GO:0019867">
    <property type="term" value="C:outer membrane"/>
    <property type="evidence" value="ECO:0007669"/>
    <property type="project" value="InterPro"/>
</dbReference>
<evidence type="ECO:0000256" key="2">
    <source>
        <dbReference type="ARBA" id="ARBA00023136"/>
    </source>
</evidence>
<reference evidence="5 6" key="1">
    <citation type="submission" date="2013-09" db="EMBL/GenBank/DDBJ databases">
        <title>High correlation between genotypes and phenotypes of environmental bacteria Comamonas testosteroni strains.</title>
        <authorList>
            <person name="Liu L."/>
            <person name="Zhu W."/>
            <person name="Xia X."/>
            <person name="Xu B."/>
            <person name="Luo M."/>
            <person name="Wang G."/>
        </authorList>
    </citation>
    <scope>NUCLEOTIDE SEQUENCE [LARGE SCALE GENOMIC DNA]</scope>
    <source>
        <strain evidence="5 6">JL40</strain>
    </source>
</reference>
<dbReference type="PROSITE" id="PS51257">
    <property type="entry name" value="PROKAR_LIPOPROTEIN"/>
    <property type="match status" value="1"/>
</dbReference>
<keyword evidence="1 3" id="KW-0732">Signal</keyword>
<gene>
    <name evidence="5" type="ORF">P353_17775</name>
</gene>
<keyword evidence="2" id="KW-0472">Membrane</keyword>
<evidence type="ECO:0000256" key="3">
    <source>
        <dbReference type="SAM" id="SignalP"/>
    </source>
</evidence>
<dbReference type="InterPro" id="IPR007450">
    <property type="entry name" value="BamE_dom"/>
</dbReference>
<evidence type="ECO:0000256" key="1">
    <source>
        <dbReference type="ARBA" id="ARBA00022729"/>
    </source>
</evidence>
<dbReference type="Pfam" id="PF04355">
    <property type="entry name" value="BamE"/>
    <property type="match status" value="1"/>
</dbReference>
<feature type="chain" id="PRO_5001926740" evidence="3">
    <location>
        <begin position="33"/>
        <end position="151"/>
    </location>
</feature>
<evidence type="ECO:0000313" key="5">
    <source>
        <dbReference type="EMBL" id="KGH27682.1"/>
    </source>
</evidence>
<feature type="signal peptide" evidence="3">
    <location>
        <begin position="1"/>
        <end position="32"/>
    </location>
</feature>
<sequence length="151" mass="17066">MKEDAMSMFESTFRLSTLVLAAAACIAMPVVARDNPEDAVSNPDKLQYSDVNMRYADMKKDFVRDGVLAEQLEGVRAIQPGMAQDKVKQTLGAPLTQTTGPRGQEWDYNFKLRQAQSGNLLVCQYKVVFDEAGAVRESVWRRRQCQQLMQR</sequence>
<keyword evidence="5" id="KW-0282">Flagellum</keyword>
<keyword evidence="5" id="KW-0969">Cilium</keyword>
<evidence type="ECO:0000313" key="6">
    <source>
        <dbReference type="Proteomes" id="UP000029553"/>
    </source>
</evidence>
<dbReference type="Proteomes" id="UP000029553">
    <property type="component" value="Unassembled WGS sequence"/>
</dbReference>
<dbReference type="EMBL" id="AWOR01000058">
    <property type="protein sequence ID" value="KGH27682.1"/>
    <property type="molecule type" value="Genomic_DNA"/>
</dbReference>
<accession>A0A096HFN5</accession>
<dbReference type="InterPro" id="IPR037873">
    <property type="entry name" value="BamE-like"/>
</dbReference>
<keyword evidence="5" id="KW-0966">Cell projection</keyword>
<evidence type="ECO:0000259" key="4">
    <source>
        <dbReference type="Pfam" id="PF04355"/>
    </source>
</evidence>
<comment type="caution">
    <text evidence="5">The sequence shown here is derived from an EMBL/GenBank/DDBJ whole genome shotgun (WGS) entry which is preliminary data.</text>
</comment>
<proteinExistence type="predicted"/>
<protein>
    <submittedName>
        <fullName evidence="5">Flagellar motor protein MotB</fullName>
    </submittedName>
</protein>
<name>A0A096HFN5_COMTE</name>
<dbReference type="AlphaFoldDB" id="A0A096HFN5"/>
<organism evidence="5 6">
    <name type="scientific">Comamonas testosteroni</name>
    <name type="common">Pseudomonas testosteroni</name>
    <dbReference type="NCBI Taxonomy" id="285"/>
    <lineage>
        <taxon>Bacteria</taxon>
        <taxon>Pseudomonadati</taxon>
        <taxon>Pseudomonadota</taxon>
        <taxon>Betaproteobacteria</taxon>
        <taxon>Burkholderiales</taxon>
        <taxon>Comamonadaceae</taxon>
        <taxon>Comamonas</taxon>
    </lineage>
</organism>
<feature type="domain" description="Outer membrane protein assembly factor BamE" evidence="4">
    <location>
        <begin position="74"/>
        <end position="137"/>
    </location>
</feature>
<dbReference type="Gene3D" id="3.30.1450.10">
    <property type="match status" value="1"/>
</dbReference>